<evidence type="ECO:0000313" key="2">
    <source>
        <dbReference type="Proteomes" id="UP000004968"/>
    </source>
</evidence>
<dbReference type="AlphaFoldDB" id="D3AA26"/>
<accession>D3AA26</accession>
<name>D3AA26_9FIRM</name>
<dbReference type="EMBL" id="ACIO01000027">
    <property type="protein sequence ID" value="EFD01331.1"/>
    <property type="molecule type" value="Genomic_DNA"/>
</dbReference>
<reference evidence="1 2" key="1">
    <citation type="submission" date="2010-01" db="EMBL/GenBank/DDBJ databases">
        <authorList>
            <person name="Weinstock G."/>
            <person name="Sodergren E."/>
            <person name="Clifton S."/>
            <person name="Fulton L."/>
            <person name="Fulton B."/>
            <person name="Courtney L."/>
            <person name="Fronick C."/>
            <person name="Harrison M."/>
            <person name="Strong C."/>
            <person name="Farmer C."/>
            <person name="Delahaunty K."/>
            <person name="Markovic C."/>
            <person name="Hall O."/>
            <person name="Minx P."/>
            <person name="Tomlinson C."/>
            <person name="Mitreva M."/>
            <person name="Nelson J."/>
            <person name="Hou S."/>
            <person name="Wollam A."/>
            <person name="Pepin K.H."/>
            <person name="Johnson M."/>
            <person name="Bhonagiri V."/>
            <person name="Nash W.E."/>
            <person name="Warren W."/>
            <person name="Chinwalla A."/>
            <person name="Mardis E.R."/>
            <person name="Wilson R.K."/>
        </authorList>
    </citation>
    <scope>NUCLEOTIDE SEQUENCE [LARGE SCALE GENOMIC DNA]</scope>
    <source>
        <strain evidence="1 2">DSM 13479</strain>
    </source>
</reference>
<protein>
    <submittedName>
        <fullName evidence="1">Uncharacterized protein</fullName>
    </submittedName>
</protein>
<dbReference type="HOGENOM" id="CLU_3217240_0_0_9"/>
<gene>
    <name evidence="1" type="ORF">CLOSTHATH_00447</name>
</gene>
<dbReference type="Proteomes" id="UP000004968">
    <property type="component" value="Unassembled WGS sequence"/>
</dbReference>
<comment type="caution">
    <text evidence="1">The sequence shown here is derived from an EMBL/GenBank/DDBJ whole genome shotgun (WGS) entry which is preliminary data.</text>
</comment>
<proteinExistence type="predicted"/>
<organism evidence="1 2">
    <name type="scientific">Hungatella hathewayi DSM 13479</name>
    <dbReference type="NCBI Taxonomy" id="566550"/>
    <lineage>
        <taxon>Bacteria</taxon>
        <taxon>Bacillati</taxon>
        <taxon>Bacillota</taxon>
        <taxon>Clostridia</taxon>
        <taxon>Lachnospirales</taxon>
        <taxon>Lachnospiraceae</taxon>
        <taxon>Hungatella</taxon>
    </lineage>
</organism>
<evidence type="ECO:0000313" key="1">
    <source>
        <dbReference type="EMBL" id="EFD01331.1"/>
    </source>
</evidence>
<sequence length="44" mass="5300">MDTLILRSWPAASRRRGPVRLITDYRSLLWIVKKLLIFNNSYCY</sequence>